<dbReference type="PANTHER" id="PTHR34501">
    <property type="entry name" value="PROTEIN YDDL-RELATED"/>
    <property type="match status" value="1"/>
</dbReference>
<keyword evidence="14" id="KW-1185">Reference proteome</keyword>
<dbReference type="GO" id="GO:0009279">
    <property type="term" value="C:cell outer membrane"/>
    <property type="evidence" value="ECO:0007669"/>
    <property type="project" value="UniProtKB-SubCell"/>
</dbReference>
<evidence type="ECO:0000256" key="11">
    <source>
        <dbReference type="SAM" id="SignalP"/>
    </source>
</evidence>
<keyword evidence="8" id="KW-0626">Porin</keyword>
<feature type="signal peptide" evidence="11">
    <location>
        <begin position="1"/>
        <end position="22"/>
    </location>
</feature>
<dbReference type="EMBL" id="NEVK01000003">
    <property type="protein sequence ID" value="OZI24640.1"/>
    <property type="molecule type" value="Genomic_DNA"/>
</dbReference>
<evidence type="ECO:0000313" key="14">
    <source>
        <dbReference type="Proteomes" id="UP000216947"/>
    </source>
</evidence>
<dbReference type="PRINTS" id="PR00184">
    <property type="entry name" value="NEISSPPORIN"/>
</dbReference>
<dbReference type="InterPro" id="IPR033900">
    <property type="entry name" value="Gram_neg_porin_domain"/>
</dbReference>
<evidence type="ECO:0000313" key="13">
    <source>
        <dbReference type="EMBL" id="OZI24640.1"/>
    </source>
</evidence>
<name>A0A261RJ40_9BORD</name>
<keyword evidence="4" id="KW-1134">Transmembrane beta strand</keyword>
<dbReference type="InterPro" id="IPR002299">
    <property type="entry name" value="Porin_Neis"/>
</dbReference>
<feature type="chain" id="PRO_5012447163" evidence="11">
    <location>
        <begin position="23"/>
        <end position="378"/>
    </location>
</feature>
<sequence>MKLTKTLLAGAILAGVGASVYAETSVTLYGLIDLGITYQRGKVGTDDVNRGQYGGDYQSRIGMTNGIQSGSRWGLRGTEDLGDGLQAVFVLESGFGARNGNSLQGDRLFGRQATVGLQHDQWGRLDLGRQTNIASKYFADIDPFSLSYLNSSMGTAFSAADTVRYDNMVMYQTPSWSGFQAGVGYSFSTDDVEGPTNFESDENNRAITAGIRYANGPLQVAFTYDQQFRYPSQPQPQQFILGAAYDFEVVKLALAYGRTKDGVFVGQNFDLGGGAFNDNTPARGLGDTNDRFTWDGLKINSYLVGLSAPVGGASNVFASWQRADPNQGLENMDIYSVGYTYDLSKRTNLYAVGSYADGYAFVDGNKMTTVGVGVRHRF</sequence>
<protein>
    <submittedName>
        <fullName evidence="13">Porin</fullName>
    </submittedName>
</protein>
<dbReference type="Gene3D" id="2.40.160.10">
    <property type="entry name" value="Porin"/>
    <property type="match status" value="1"/>
</dbReference>
<dbReference type="AlphaFoldDB" id="A0A261RJ40"/>
<feature type="domain" description="Porin" evidence="12">
    <location>
        <begin position="11"/>
        <end position="357"/>
    </location>
</feature>
<accession>A0A261RJ40</accession>
<keyword evidence="9" id="KW-0472">Membrane</keyword>
<gene>
    <name evidence="13" type="ORF">CAL19_03815</name>
</gene>
<dbReference type="InterPro" id="IPR023614">
    <property type="entry name" value="Porin_dom_sf"/>
</dbReference>
<dbReference type="InterPro" id="IPR050298">
    <property type="entry name" value="Gram-neg_bact_OMP"/>
</dbReference>
<keyword evidence="3" id="KW-0813">Transport</keyword>
<comment type="caution">
    <text evidence="13">The sequence shown here is derived from an EMBL/GenBank/DDBJ whole genome shotgun (WGS) entry which is preliminary data.</text>
</comment>
<evidence type="ECO:0000256" key="5">
    <source>
        <dbReference type="ARBA" id="ARBA00022692"/>
    </source>
</evidence>
<dbReference type="RefSeq" id="WP_094796068.1">
    <property type="nucleotide sequence ID" value="NZ_NEVK01000003.1"/>
</dbReference>
<keyword evidence="10" id="KW-0998">Cell outer membrane</keyword>
<evidence type="ECO:0000256" key="1">
    <source>
        <dbReference type="ARBA" id="ARBA00004571"/>
    </source>
</evidence>
<evidence type="ECO:0000256" key="4">
    <source>
        <dbReference type="ARBA" id="ARBA00022452"/>
    </source>
</evidence>
<evidence type="ECO:0000256" key="2">
    <source>
        <dbReference type="ARBA" id="ARBA00011233"/>
    </source>
</evidence>
<evidence type="ECO:0000256" key="7">
    <source>
        <dbReference type="ARBA" id="ARBA00023065"/>
    </source>
</evidence>
<evidence type="ECO:0000256" key="3">
    <source>
        <dbReference type="ARBA" id="ARBA00022448"/>
    </source>
</evidence>
<keyword evidence="7" id="KW-0406">Ion transport</keyword>
<evidence type="ECO:0000256" key="9">
    <source>
        <dbReference type="ARBA" id="ARBA00023136"/>
    </source>
</evidence>
<evidence type="ECO:0000256" key="10">
    <source>
        <dbReference type="ARBA" id="ARBA00023237"/>
    </source>
</evidence>
<keyword evidence="6 11" id="KW-0732">Signal</keyword>
<dbReference type="SUPFAM" id="SSF56935">
    <property type="entry name" value="Porins"/>
    <property type="match status" value="1"/>
</dbReference>
<dbReference type="GO" id="GO:0034220">
    <property type="term" value="P:monoatomic ion transmembrane transport"/>
    <property type="evidence" value="ECO:0007669"/>
    <property type="project" value="InterPro"/>
</dbReference>
<comment type="subcellular location">
    <subcellularLocation>
        <location evidence="1">Cell outer membrane</location>
        <topology evidence="1">Multi-pass membrane protein</topology>
    </subcellularLocation>
</comment>
<evidence type="ECO:0000256" key="6">
    <source>
        <dbReference type="ARBA" id="ARBA00022729"/>
    </source>
</evidence>
<organism evidence="13 14">
    <name type="scientific">Bordetella genomosp. 7</name>
    <dbReference type="NCBI Taxonomy" id="1416805"/>
    <lineage>
        <taxon>Bacteria</taxon>
        <taxon>Pseudomonadati</taxon>
        <taxon>Pseudomonadota</taxon>
        <taxon>Betaproteobacteria</taxon>
        <taxon>Burkholderiales</taxon>
        <taxon>Alcaligenaceae</taxon>
        <taxon>Bordetella</taxon>
    </lineage>
</organism>
<dbReference type="GO" id="GO:0046930">
    <property type="term" value="C:pore complex"/>
    <property type="evidence" value="ECO:0007669"/>
    <property type="project" value="UniProtKB-KW"/>
</dbReference>
<proteinExistence type="predicted"/>
<dbReference type="CDD" id="cd00342">
    <property type="entry name" value="gram_neg_porins"/>
    <property type="match status" value="1"/>
</dbReference>
<dbReference type="Pfam" id="PF13609">
    <property type="entry name" value="Porin_4"/>
    <property type="match status" value="1"/>
</dbReference>
<dbReference type="PANTHER" id="PTHR34501:SF9">
    <property type="entry name" value="MAJOR OUTER MEMBRANE PROTEIN P.IA"/>
    <property type="match status" value="1"/>
</dbReference>
<reference evidence="14" key="1">
    <citation type="submission" date="2017-05" db="EMBL/GenBank/DDBJ databases">
        <title>Complete and WGS of Bordetella genogroups.</title>
        <authorList>
            <person name="Spilker T."/>
            <person name="Lipuma J."/>
        </authorList>
    </citation>
    <scope>NUCLEOTIDE SEQUENCE [LARGE SCALE GENOMIC DNA]</scope>
    <source>
        <strain evidence="14">AU18089</strain>
    </source>
</reference>
<dbReference type="InterPro" id="IPR001702">
    <property type="entry name" value="Porin_Gram-ve"/>
</dbReference>
<dbReference type="PRINTS" id="PR00182">
    <property type="entry name" value="ECOLNEIPORIN"/>
</dbReference>
<evidence type="ECO:0000259" key="12">
    <source>
        <dbReference type="Pfam" id="PF13609"/>
    </source>
</evidence>
<keyword evidence="5" id="KW-0812">Transmembrane</keyword>
<comment type="subunit">
    <text evidence="2">Homotrimer.</text>
</comment>
<dbReference type="Proteomes" id="UP000216947">
    <property type="component" value="Unassembled WGS sequence"/>
</dbReference>
<evidence type="ECO:0000256" key="8">
    <source>
        <dbReference type="ARBA" id="ARBA00023114"/>
    </source>
</evidence>
<dbReference type="GO" id="GO:0015288">
    <property type="term" value="F:porin activity"/>
    <property type="evidence" value="ECO:0007669"/>
    <property type="project" value="UniProtKB-KW"/>
</dbReference>